<protein>
    <submittedName>
        <fullName evidence="4">Response regulator</fullName>
    </submittedName>
</protein>
<dbReference type="Gene3D" id="3.40.50.2300">
    <property type="match status" value="1"/>
</dbReference>
<reference evidence="4" key="1">
    <citation type="submission" date="2024-08" db="EMBL/GenBank/DDBJ databases">
        <authorList>
            <person name="Chaddad Z."/>
            <person name="Lamrabet M."/>
            <person name="Bouhnik O."/>
            <person name="Alami S."/>
            <person name="Wipf D."/>
            <person name="Courty P.E."/>
            <person name="Missbah El Idrissi M."/>
        </authorList>
    </citation>
    <scope>NUCLEOTIDE SEQUENCE</scope>
    <source>
        <strain evidence="4">LLZ17</strain>
    </source>
</reference>
<proteinExistence type="predicted"/>
<dbReference type="SMART" id="SM00448">
    <property type="entry name" value="REC"/>
    <property type="match status" value="1"/>
</dbReference>
<dbReference type="InterPro" id="IPR011006">
    <property type="entry name" value="CheY-like_superfamily"/>
</dbReference>
<dbReference type="AlphaFoldDB" id="A0AB39XV63"/>
<feature type="domain" description="Response regulatory" evidence="3">
    <location>
        <begin position="6"/>
        <end position="121"/>
    </location>
</feature>
<accession>A0AB39XV63</accession>
<gene>
    <name evidence="4" type="ORF">AB8Z38_18665</name>
</gene>
<dbReference type="PANTHER" id="PTHR44591">
    <property type="entry name" value="STRESS RESPONSE REGULATOR PROTEIN 1"/>
    <property type="match status" value="1"/>
</dbReference>
<organism evidence="4">
    <name type="scientific">Bradyrhizobium sp. LLZ17</name>
    <dbReference type="NCBI Taxonomy" id="3239388"/>
    <lineage>
        <taxon>Bacteria</taxon>
        <taxon>Pseudomonadati</taxon>
        <taxon>Pseudomonadota</taxon>
        <taxon>Alphaproteobacteria</taxon>
        <taxon>Hyphomicrobiales</taxon>
        <taxon>Nitrobacteraceae</taxon>
        <taxon>Bradyrhizobium</taxon>
    </lineage>
</organism>
<evidence type="ECO:0000259" key="3">
    <source>
        <dbReference type="PROSITE" id="PS50110"/>
    </source>
</evidence>
<dbReference type="GO" id="GO:0000160">
    <property type="term" value="P:phosphorelay signal transduction system"/>
    <property type="evidence" value="ECO:0007669"/>
    <property type="project" value="InterPro"/>
</dbReference>
<dbReference type="InterPro" id="IPR001789">
    <property type="entry name" value="Sig_transdc_resp-reg_receiver"/>
</dbReference>
<evidence type="ECO:0000256" key="2">
    <source>
        <dbReference type="PROSITE-ProRule" id="PRU00169"/>
    </source>
</evidence>
<dbReference type="Pfam" id="PF00072">
    <property type="entry name" value="Response_reg"/>
    <property type="match status" value="1"/>
</dbReference>
<dbReference type="RefSeq" id="WP_369726431.1">
    <property type="nucleotide sequence ID" value="NZ_CP165734.1"/>
</dbReference>
<feature type="modified residue" description="4-aspartylphosphate" evidence="2">
    <location>
        <position position="57"/>
    </location>
</feature>
<dbReference type="PANTHER" id="PTHR44591:SF21">
    <property type="entry name" value="TWO-COMPONENT RESPONSE REGULATOR"/>
    <property type="match status" value="1"/>
</dbReference>
<dbReference type="CDD" id="cd00156">
    <property type="entry name" value="REC"/>
    <property type="match status" value="1"/>
</dbReference>
<evidence type="ECO:0000313" key="4">
    <source>
        <dbReference type="EMBL" id="XDV61090.1"/>
    </source>
</evidence>
<dbReference type="SUPFAM" id="SSF52172">
    <property type="entry name" value="CheY-like"/>
    <property type="match status" value="1"/>
</dbReference>
<name>A0AB39XV63_9BRAD</name>
<sequence length="132" mass="13955">MSDSVTVLVVEDDGLIQVMIQEALSAGGFESTVTGSGEEAMTLLQTNTTQFRAIVTDINLSGKCDGWEVAQRSRELDPAMPVIYMTGTHAEDWASRGVPNSVLLTKPFAPAQLVTALSNLLNAATPPSASTE</sequence>
<dbReference type="PROSITE" id="PS50110">
    <property type="entry name" value="RESPONSE_REGULATORY"/>
    <property type="match status" value="1"/>
</dbReference>
<dbReference type="InterPro" id="IPR050595">
    <property type="entry name" value="Bact_response_regulator"/>
</dbReference>
<keyword evidence="1 2" id="KW-0597">Phosphoprotein</keyword>
<evidence type="ECO:0000256" key="1">
    <source>
        <dbReference type="ARBA" id="ARBA00022553"/>
    </source>
</evidence>
<dbReference type="EMBL" id="CP165734">
    <property type="protein sequence ID" value="XDV61090.1"/>
    <property type="molecule type" value="Genomic_DNA"/>
</dbReference>